<comment type="similarity">
    <text evidence="1">Belongs to the peptidase S45 family.</text>
</comment>
<dbReference type="Pfam" id="PF01804">
    <property type="entry name" value="Penicil_amidase"/>
    <property type="match status" value="1"/>
</dbReference>
<evidence type="ECO:0000256" key="2">
    <source>
        <dbReference type="ARBA" id="ARBA00022801"/>
    </source>
</evidence>
<dbReference type="Gene3D" id="1.10.1400.10">
    <property type="match status" value="1"/>
</dbReference>
<dbReference type="AlphaFoldDB" id="A0A8J7YU35"/>
<dbReference type="InterPro" id="IPR023343">
    <property type="entry name" value="Penicillin_amidase_dom1"/>
</dbReference>
<protein>
    <submittedName>
        <fullName evidence="4">Penicillin acylase family protein</fullName>
    </submittedName>
</protein>
<dbReference type="Gene3D" id="3.60.20.10">
    <property type="entry name" value="Glutamine Phosphoribosylpyrophosphate, subunit 1, domain 1"/>
    <property type="match status" value="1"/>
</dbReference>
<dbReference type="InterPro" id="IPR029055">
    <property type="entry name" value="Ntn_hydrolases_N"/>
</dbReference>
<dbReference type="PANTHER" id="PTHR34218">
    <property type="entry name" value="PEPTIDASE S45 PENICILLIN AMIDASE"/>
    <property type="match status" value="1"/>
</dbReference>
<dbReference type="Proteomes" id="UP000716004">
    <property type="component" value="Unassembled WGS sequence"/>
</dbReference>
<dbReference type="PANTHER" id="PTHR34218:SF4">
    <property type="entry name" value="ACYL-HOMOSERINE LACTONE ACYLASE QUIP"/>
    <property type="match status" value="1"/>
</dbReference>
<dbReference type="InterPro" id="IPR014395">
    <property type="entry name" value="Pen/GL7ACA/AHL_acylase"/>
</dbReference>
<accession>A0A8J7YU35</accession>
<name>A0A8J7YU35_9ARCH</name>
<dbReference type="InterPro" id="IPR043146">
    <property type="entry name" value="Penicillin_amidase_N_B-knob"/>
</dbReference>
<organism evidence="4 5">
    <name type="scientific">Candidatus Sysuiplasma superficiale</name>
    <dbReference type="NCBI Taxonomy" id="2823368"/>
    <lineage>
        <taxon>Archaea</taxon>
        <taxon>Methanobacteriati</taxon>
        <taxon>Thermoplasmatota</taxon>
        <taxon>Thermoplasmata</taxon>
        <taxon>Candidatus Sysuiplasmatales</taxon>
        <taxon>Candidatus Sysuiplasmataceae</taxon>
        <taxon>Candidatus Sysuiplasma</taxon>
    </lineage>
</organism>
<keyword evidence="3" id="KW-0865">Zymogen</keyword>
<dbReference type="InterPro" id="IPR002692">
    <property type="entry name" value="S45"/>
</dbReference>
<dbReference type="PIRSF" id="PIRSF001227">
    <property type="entry name" value="Pen_acylase"/>
    <property type="match status" value="1"/>
</dbReference>
<evidence type="ECO:0000313" key="5">
    <source>
        <dbReference type="Proteomes" id="UP000716004"/>
    </source>
</evidence>
<keyword evidence="2" id="KW-0378">Hydrolase</keyword>
<evidence type="ECO:0000313" key="4">
    <source>
        <dbReference type="EMBL" id="MBX8632185.1"/>
    </source>
</evidence>
<proteinExistence type="inferred from homology"/>
<dbReference type="GO" id="GO:0016811">
    <property type="term" value="F:hydrolase activity, acting on carbon-nitrogen (but not peptide) bonds, in linear amides"/>
    <property type="evidence" value="ECO:0007669"/>
    <property type="project" value="InterPro"/>
</dbReference>
<evidence type="ECO:0000256" key="1">
    <source>
        <dbReference type="ARBA" id="ARBA00006586"/>
    </source>
</evidence>
<dbReference type="Gene3D" id="1.10.439.10">
    <property type="entry name" value="Penicillin Amidohydrolase, domain 1"/>
    <property type="match status" value="1"/>
</dbReference>
<dbReference type="GO" id="GO:0017000">
    <property type="term" value="P:antibiotic biosynthetic process"/>
    <property type="evidence" value="ECO:0007669"/>
    <property type="project" value="InterPro"/>
</dbReference>
<evidence type="ECO:0000256" key="3">
    <source>
        <dbReference type="ARBA" id="ARBA00023145"/>
    </source>
</evidence>
<gene>
    <name evidence="4" type="ORF">J9259_06685</name>
</gene>
<dbReference type="InterPro" id="IPR043147">
    <property type="entry name" value="Penicillin_amidase_A-knob"/>
</dbReference>
<dbReference type="EMBL" id="JAGVSJ010000016">
    <property type="protein sequence ID" value="MBX8632185.1"/>
    <property type="molecule type" value="Genomic_DNA"/>
</dbReference>
<dbReference type="SUPFAM" id="SSF56235">
    <property type="entry name" value="N-terminal nucleophile aminohydrolases (Ntn hydrolases)"/>
    <property type="match status" value="1"/>
</dbReference>
<reference evidence="4" key="1">
    <citation type="submission" date="2021-04" db="EMBL/GenBank/DDBJ databases">
        <title>Genomic insights into ecological role and evolution of a novel Thermoplasmata order Candidatus Sysuiplasmatales.</title>
        <authorList>
            <person name="Yuan Y."/>
        </authorList>
    </citation>
    <scope>NUCLEOTIDE SEQUENCE</scope>
    <source>
        <strain evidence="4">YP2-bin.285</strain>
    </source>
</reference>
<dbReference type="Gene3D" id="2.30.120.10">
    <property type="match status" value="1"/>
</dbReference>
<comment type="caution">
    <text evidence="4">The sequence shown here is derived from an EMBL/GenBank/DDBJ whole genome shotgun (WGS) entry which is preliminary data.</text>
</comment>
<sequence length="832" mass="90726">MKKKAVVPPVLAVLITVMVFLMGTFTPLLSVLNPATGVVQNARNLVIGNETFSLPRLAGKVTVVQDAYGVYHFYAPDVQSLYFALGFVQAKERLEQIEVFGLEGMGQMARFFGSSYQNYDRFQTLTGAPITAEKDWKSVVDNASVNSTDMLTREALTEYAAGINAYINLSEADHLTPVLFKLLGVEPYYWTPVYSYAVQEIMTQQLEFGTEGLKMTIIHNLLGNYTYDLFPTFSPVQKYYYGGYGGAQNGRILGISHNTYPVNSTVISLANSLLRQFSNDPPIYFPLPVSDHSNEIVVAGNRTATGYPILMGGPVLGFSLPAIWFQVQLVAPGLDVYGVVLPGAPAVIIGFNRNIAWTLTDTQAIADGTFFFVQHIAGSDYEWNGTLYPVTEYRINGFEVNWTNLGPVMVRSGSTAIVMDWMGNMVSNEIGALLEINYASNWTGFRSDLSIWKAPYQNFAFASRTVIADISPAFYPVFSGDTYNPAAIMPGNGSEYISGSIPYSMVPQVVNPPQGFIVSSNQRQVGPAYPYWFGMTNSFSDGYRAQMEVNFLEEHPVVSLSGIIGFQSTNYTDYEAQAAVPHILAYISGSTNPMAEKAYSLLSGWNYNMTTNSLAASVWFFTYEDLFNNTFLPFLGAHGWFAYNSTLGIPSGMGGSLPGTTGSASMEDVLLSLILDGTAAPFSNRSMASLVTSSVIEAMQYLESSYPAGNYTWGHFYGFLFPNLFGLSEFNVGPIPKGGDFNTPNDASGVGPDNYPTGGQSWEMAVNMGNVSGSYGIYPGGQSENPASQQYSSYIKDWIDGTYLPLIFYPSASSIPKNQVLSVITLDPAGGG</sequence>